<dbReference type="Proteomes" id="UP001604336">
    <property type="component" value="Unassembled WGS sequence"/>
</dbReference>
<proteinExistence type="predicted"/>
<comment type="caution">
    <text evidence="2">The sequence shown here is derived from an EMBL/GenBank/DDBJ whole genome shotgun (WGS) entry which is preliminary data.</text>
</comment>
<dbReference type="AlphaFoldDB" id="A0ABD1Q5A8"/>
<dbReference type="InterPro" id="IPR007321">
    <property type="entry name" value="Transposase_28"/>
</dbReference>
<evidence type="ECO:0000313" key="3">
    <source>
        <dbReference type="Proteomes" id="UP001604336"/>
    </source>
</evidence>
<organism evidence="2 3">
    <name type="scientific">Abeliophyllum distichum</name>
    <dbReference type="NCBI Taxonomy" id="126358"/>
    <lineage>
        <taxon>Eukaryota</taxon>
        <taxon>Viridiplantae</taxon>
        <taxon>Streptophyta</taxon>
        <taxon>Embryophyta</taxon>
        <taxon>Tracheophyta</taxon>
        <taxon>Spermatophyta</taxon>
        <taxon>Magnoliopsida</taxon>
        <taxon>eudicotyledons</taxon>
        <taxon>Gunneridae</taxon>
        <taxon>Pentapetalae</taxon>
        <taxon>asterids</taxon>
        <taxon>lamiids</taxon>
        <taxon>Lamiales</taxon>
        <taxon>Oleaceae</taxon>
        <taxon>Forsythieae</taxon>
        <taxon>Abeliophyllum</taxon>
    </lineage>
</organism>
<accession>A0ABD1Q5A8</accession>
<gene>
    <name evidence="2" type="ORF">Adt_39513</name>
</gene>
<sequence length="176" mass="19886">MRGSLDKKDASTAKVLDEELRQSATEASMARSRITVEELEDIRLSYDISAFVTLRAPGPEERVDDLPKGFVTIYEPAMQQGLRLPMHQFFREVLRDWNLVPCQITPNGWGQMVASYLLLVIAEVRENLTPREFESIYQSQLICRLVQCFSSAMPRNGGLPLTVPTKYTSGREVSSS</sequence>
<reference evidence="3" key="1">
    <citation type="submission" date="2024-07" db="EMBL/GenBank/DDBJ databases">
        <title>Two chromosome-level genome assemblies of Korean endemic species Abeliophyllum distichum and Forsythia ovata (Oleaceae).</title>
        <authorList>
            <person name="Jang H."/>
        </authorList>
    </citation>
    <scope>NUCLEOTIDE SEQUENCE [LARGE SCALE GENOMIC DNA]</scope>
</reference>
<evidence type="ECO:0000259" key="1">
    <source>
        <dbReference type="Pfam" id="PF04195"/>
    </source>
</evidence>
<feature type="domain" description="Transposase (putative) gypsy type" evidence="1">
    <location>
        <begin position="74"/>
        <end position="112"/>
    </location>
</feature>
<dbReference type="Pfam" id="PF04195">
    <property type="entry name" value="Transposase_28"/>
    <property type="match status" value="1"/>
</dbReference>
<protein>
    <recommendedName>
        <fullName evidence="1">Transposase (putative) gypsy type domain-containing protein</fullName>
    </recommendedName>
</protein>
<name>A0ABD1Q5A8_9LAMI</name>
<dbReference type="EMBL" id="JBFOLK010000012">
    <property type="protein sequence ID" value="KAL2471377.1"/>
    <property type="molecule type" value="Genomic_DNA"/>
</dbReference>
<evidence type="ECO:0000313" key="2">
    <source>
        <dbReference type="EMBL" id="KAL2471377.1"/>
    </source>
</evidence>
<keyword evidence="3" id="KW-1185">Reference proteome</keyword>